<keyword evidence="6 10" id="KW-0472">Membrane</keyword>
<keyword evidence="4 9" id="KW-0812">Transmembrane</keyword>
<evidence type="ECO:0008006" key="13">
    <source>
        <dbReference type="Google" id="ProtNLM"/>
    </source>
</evidence>
<dbReference type="OMA" id="ATIYICV"/>
<dbReference type="NCBIfam" id="TIGR00861">
    <property type="entry name" value="MIP"/>
    <property type="match status" value="1"/>
</dbReference>
<evidence type="ECO:0000256" key="3">
    <source>
        <dbReference type="ARBA" id="ARBA00022448"/>
    </source>
</evidence>
<evidence type="ECO:0000313" key="12">
    <source>
        <dbReference type="Proteomes" id="UP000472272"/>
    </source>
</evidence>
<comment type="catalytic activity">
    <reaction evidence="8">
        <text>glycerol(in) = glycerol(out)</text>
        <dbReference type="Rhea" id="RHEA:29675"/>
        <dbReference type="ChEBI" id="CHEBI:17754"/>
    </reaction>
</comment>
<organism evidence="11 12">
    <name type="scientific">Podarcis muralis</name>
    <name type="common">Wall lizard</name>
    <name type="synonym">Lacerta muralis</name>
    <dbReference type="NCBI Taxonomy" id="64176"/>
    <lineage>
        <taxon>Eukaryota</taxon>
        <taxon>Metazoa</taxon>
        <taxon>Chordata</taxon>
        <taxon>Craniata</taxon>
        <taxon>Vertebrata</taxon>
        <taxon>Euteleostomi</taxon>
        <taxon>Lepidosauria</taxon>
        <taxon>Squamata</taxon>
        <taxon>Bifurcata</taxon>
        <taxon>Unidentata</taxon>
        <taxon>Episquamata</taxon>
        <taxon>Laterata</taxon>
        <taxon>Lacertibaenia</taxon>
        <taxon>Lacertidae</taxon>
        <taxon>Podarcis</taxon>
    </lineage>
</organism>
<feature type="transmembrane region" description="Helical" evidence="10">
    <location>
        <begin position="240"/>
        <end position="262"/>
    </location>
</feature>
<evidence type="ECO:0000256" key="8">
    <source>
        <dbReference type="ARBA" id="ARBA00049405"/>
    </source>
</evidence>
<dbReference type="InterPro" id="IPR023271">
    <property type="entry name" value="Aquaporin-like"/>
</dbReference>
<dbReference type="GO" id="GO:0015204">
    <property type="term" value="F:urea transmembrane transporter activity"/>
    <property type="evidence" value="ECO:0007669"/>
    <property type="project" value="TreeGrafter"/>
</dbReference>
<reference evidence="11" key="3">
    <citation type="submission" date="2025-09" db="UniProtKB">
        <authorList>
            <consortium name="Ensembl"/>
        </authorList>
    </citation>
    <scope>IDENTIFICATION</scope>
</reference>
<dbReference type="PANTHER" id="PTHR43829">
    <property type="entry name" value="AQUAPORIN OR AQUAGLYCEROPORIN RELATED"/>
    <property type="match status" value="1"/>
</dbReference>
<keyword evidence="12" id="KW-1185">Reference proteome</keyword>
<dbReference type="GO" id="GO:0015250">
    <property type="term" value="F:water channel activity"/>
    <property type="evidence" value="ECO:0007669"/>
    <property type="project" value="TreeGrafter"/>
</dbReference>
<evidence type="ECO:0000313" key="11">
    <source>
        <dbReference type="Ensembl" id="ENSPMRP00000022149.1"/>
    </source>
</evidence>
<evidence type="ECO:0000256" key="9">
    <source>
        <dbReference type="RuleBase" id="RU000477"/>
    </source>
</evidence>
<evidence type="ECO:0000256" key="6">
    <source>
        <dbReference type="ARBA" id="ARBA00023136"/>
    </source>
</evidence>
<dbReference type="PANTHER" id="PTHR43829:SF15">
    <property type="entry name" value="AQUAPORIN-7"/>
    <property type="match status" value="1"/>
</dbReference>
<comment type="catalytic activity">
    <reaction evidence="7">
        <text>H2O(in) = H2O(out)</text>
        <dbReference type="Rhea" id="RHEA:29667"/>
        <dbReference type="ChEBI" id="CHEBI:15377"/>
    </reaction>
</comment>
<dbReference type="AlphaFoldDB" id="A0A670JEX8"/>
<reference evidence="11" key="2">
    <citation type="submission" date="2025-08" db="UniProtKB">
        <authorList>
            <consortium name="Ensembl"/>
        </authorList>
    </citation>
    <scope>IDENTIFICATION</scope>
</reference>
<accession>A0A670JEX8</accession>
<dbReference type="GO" id="GO:0015254">
    <property type="term" value="F:glycerol channel activity"/>
    <property type="evidence" value="ECO:0007669"/>
    <property type="project" value="TreeGrafter"/>
</dbReference>
<sequence length="289" mass="31183">MTGRIRNLRDQRFTEDWKKYMNYLKSNCNQQITLVIGQGSVAQVVIGKNSFGDFLSINLGFGFGVMLGIHVAGGISGAHMNAAITFANCVVGNLPWYKLPVYVIGQFVGSFLASATTFSLYYEALMDYTGGTLSVGGPTGTANIFATYPSPYMSTLGGFINEFITTAVLLIGILAINDLKNAGALPGTHALSVGLLVAVIGMSLGMNTGYAINPSRDLPPRIFTAVAGWGLEVFNASNNWWWVPVVAPMLGSLLGIFIYNIFIDFHNRPRLDGSRKPDCEGDESGEQRL</sequence>
<dbReference type="GeneTree" id="ENSGT00940000159054"/>
<evidence type="ECO:0000256" key="4">
    <source>
        <dbReference type="ARBA" id="ARBA00022692"/>
    </source>
</evidence>
<feature type="transmembrane region" description="Helical" evidence="10">
    <location>
        <begin position="101"/>
        <end position="122"/>
    </location>
</feature>
<evidence type="ECO:0000256" key="1">
    <source>
        <dbReference type="ARBA" id="ARBA00004141"/>
    </source>
</evidence>
<reference evidence="11 12" key="1">
    <citation type="journal article" date="2019" name="Proc. Natl. Acad. Sci. U.S.A.">
        <title>Regulatory changes in pterin and carotenoid genes underlie balanced color polymorphisms in the wall lizard.</title>
        <authorList>
            <person name="Andrade P."/>
            <person name="Pinho C."/>
            <person name="Perez I de Lanuza G."/>
            <person name="Afonso S."/>
            <person name="Brejcha J."/>
            <person name="Rubin C.J."/>
            <person name="Wallerman O."/>
            <person name="Pereira P."/>
            <person name="Sabatino S.J."/>
            <person name="Bellati A."/>
            <person name="Pellitteri-Rosa D."/>
            <person name="Bosakova Z."/>
            <person name="Bunikis I."/>
            <person name="Carretero M.A."/>
            <person name="Feiner N."/>
            <person name="Marsik P."/>
            <person name="Pauperio F."/>
            <person name="Salvi D."/>
            <person name="Soler L."/>
            <person name="While G.M."/>
            <person name="Uller T."/>
            <person name="Font E."/>
            <person name="Andersson L."/>
            <person name="Carneiro M."/>
        </authorList>
    </citation>
    <scope>NUCLEOTIDE SEQUENCE</scope>
</reference>
<keyword evidence="5 10" id="KW-1133">Transmembrane helix</keyword>
<comment type="subcellular location">
    <subcellularLocation>
        <location evidence="1">Membrane</location>
        <topology evidence="1">Multi-pass membrane protein</topology>
    </subcellularLocation>
</comment>
<dbReference type="GO" id="GO:0016323">
    <property type="term" value="C:basolateral plasma membrane"/>
    <property type="evidence" value="ECO:0007669"/>
    <property type="project" value="TreeGrafter"/>
</dbReference>
<dbReference type="InterPro" id="IPR050363">
    <property type="entry name" value="MIP/Aquaporin"/>
</dbReference>
<evidence type="ECO:0000256" key="2">
    <source>
        <dbReference type="ARBA" id="ARBA00006175"/>
    </source>
</evidence>
<comment type="similarity">
    <text evidence="2 9">Belongs to the MIP/aquaporin (TC 1.A.8) family.</text>
</comment>
<dbReference type="FunFam" id="1.20.1080.10:FF:000064">
    <property type="entry name" value="Uncharacterized protein"/>
    <property type="match status" value="1"/>
</dbReference>
<feature type="transmembrane region" description="Helical" evidence="10">
    <location>
        <begin position="191"/>
        <end position="212"/>
    </location>
</feature>
<dbReference type="InterPro" id="IPR000425">
    <property type="entry name" value="MIP"/>
</dbReference>
<protein>
    <recommendedName>
        <fullName evidence="13">Aquaporin 7</fullName>
    </recommendedName>
</protein>
<dbReference type="Ensembl" id="ENSPMRT00000023529.1">
    <property type="protein sequence ID" value="ENSPMRP00000022149.1"/>
    <property type="gene ID" value="ENSPMRG00000014416.1"/>
</dbReference>
<dbReference type="PRINTS" id="PR00783">
    <property type="entry name" value="MINTRINSICP"/>
</dbReference>
<dbReference type="CDD" id="cd00333">
    <property type="entry name" value="MIP"/>
    <property type="match status" value="1"/>
</dbReference>
<evidence type="ECO:0000256" key="7">
    <source>
        <dbReference type="ARBA" id="ARBA00034651"/>
    </source>
</evidence>
<feature type="transmembrane region" description="Helical" evidence="10">
    <location>
        <begin position="159"/>
        <end position="179"/>
    </location>
</feature>
<proteinExistence type="inferred from homology"/>
<dbReference type="Proteomes" id="UP000472272">
    <property type="component" value="Chromosome 11"/>
</dbReference>
<dbReference type="Pfam" id="PF00230">
    <property type="entry name" value="MIP"/>
    <property type="match status" value="1"/>
</dbReference>
<dbReference type="Gene3D" id="1.20.1080.10">
    <property type="entry name" value="Glycerol uptake facilitator protein"/>
    <property type="match status" value="1"/>
</dbReference>
<dbReference type="PRINTS" id="PR02019">
    <property type="entry name" value="AQUAPORIN7"/>
</dbReference>
<keyword evidence="3 9" id="KW-0813">Transport</keyword>
<dbReference type="SUPFAM" id="SSF81338">
    <property type="entry name" value="Aquaporin-like"/>
    <property type="match status" value="1"/>
</dbReference>
<name>A0A670JEX8_PODMU</name>
<evidence type="ECO:0000256" key="10">
    <source>
        <dbReference type="SAM" id="Phobius"/>
    </source>
</evidence>
<evidence type="ECO:0000256" key="5">
    <source>
        <dbReference type="ARBA" id="ARBA00022989"/>
    </source>
</evidence>